<evidence type="ECO:0000313" key="2">
    <source>
        <dbReference type="EMBL" id="KKJ75458.1"/>
    </source>
</evidence>
<name>A0A0M2R7E6_9PROT</name>
<keyword evidence="1" id="KW-0812">Transmembrane</keyword>
<keyword evidence="1" id="KW-0472">Membrane</keyword>
<proteinExistence type="predicted"/>
<evidence type="ECO:0000256" key="1">
    <source>
        <dbReference type="SAM" id="Phobius"/>
    </source>
</evidence>
<accession>A0A0M2R7E6</accession>
<protein>
    <submittedName>
        <fullName evidence="2">Uncharacterized protein</fullName>
    </submittedName>
</protein>
<reference evidence="2 3" key="1">
    <citation type="submission" date="2015-03" db="EMBL/GenBank/DDBJ databases">
        <title>Genome sequence of Kiloniella sp. P1-1, isolated from the gut microflora of Pacific white shrimp, Penaeus vannamei.</title>
        <authorList>
            <person name="Shao Z."/>
            <person name="Wang L."/>
            <person name="Li X."/>
        </authorList>
    </citation>
    <scope>NUCLEOTIDE SEQUENCE [LARGE SCALE GENOMIC DNA]</scope>
    <source>
        <strain evidence="2 3">P1-1</strain>
    </source>
</reference>
<comment type="caution">
    <text evidence="2">The sequence shown here is derived from an EMBL/GenBank/DDBJ whole genome shotgun (WGS) entry which is preliminary data.</text>
</comment>
<organism evidence="2 3">
    <name type="scientific">Kiloniella litopenaei</name>
    <dbReference type="NCBI Taxonomy" id="1549748"/>
    <lineage>
        <taxon>Bacteria</taxon>
        <taxon>Pseudomonadati</taxon>
        <taxon>Pseudomonadota</taxon>
        <taxon>Alphaproteobacteria</taxon>
        <taxon>Rhodospirillales</taxon>
        <taxon>Kiloniellaceae</taxon>
        <taxon>Kiloniella</taxon>
    </lineage>
</organism>
<dbReference type="Proteomes" id="UP000034491">
    <property type="component" value="Unassembled WGS sequence"/>
</dbReference>
<sequence length="99" mass="11115">MTINKGVPMPNQLESRVKALEEWRNKQMIVQALSENNMKHMDERFDRVENAIKGITDNIKEITESKNKVGSRVLWIVGTAVISAFVMFVINGGLSIAPS</sequence>
<dbReference type="AlphaFoldDB" id="A0A0M2R7E6"/>
<evidence type="ECO:0000313" key="3">
    <source>
        <dbReference type="Proteomes" id="UP000034491"/>
    </source>
</evidence>
<dbReference type="EMBL" id="LANI01000032">
    <property type="protein sequence ID" value="KKJ75458.1"/>
    <property type="molecule type" value="Genomic_DNA"/>
</dbReference>
<gene>
    <name evidence="2" type="ORF">WH95_18640</name>
</gene>
<keyword evidence="1" id="KW-1133">Transmembrane helix</keyword>
<dbReference type="STRING" id="1549748.WH95_18640"/>
<feature type="transmembrane region" description="Helical" evidence="1">
    <location>
        <begin position="73"/>
        <end position="97"/>
    </location>
</feature>
<keyword evidence="3" id="KW-1185">Reference proteome</keyword>